<evidence type="ECO:0000259" key="1">
    <source>
        <dbReference type="PROSITE" id="PS50801"/>
    </source>
</evidence>
<dbReference type="STRING" id="156889.Mmc1_2094"/>
<dbReference type="RefSeq" id="WP_011713723.1">
    <property type="nucleotide sequence ID" value="NC_008576.1"/>
</dbReference>
<dbReference type="AlphaFoldDB" id="A0L9F2"/>
<protein>
    <submittedName>
        <fullName evidence="2">Anti-sigma-factor antagonist</fullName>
    </submittedName>
</protein>
<dbReference type="EMBL" id="CP000471">
    <property type="protein sequence ID" value="ABK44595.1"/>
    <property type="molecule type" value="Genomic_DNA"/>
</dbReference>
<proteinExistence type="predicted"/>
<reference evidence="2 3" key="2">
    <citation type="journal article" date="2012" name="Int. J. Syst. Evol. Microbiol.">
        <title>Magnetococcus marinus gen. nov., sp. nov., a marine, magnetotactic bacterium that represents a novel lineage (Magnetococcaceae fam. nov.; Magnetococcales ord. nov.) at the base of the Alphaproteobacteria.</title>
        <authorList>
            <person name="Bazylinski D.A."/>
            <person name="Williams T.J."/>
            <person name="Lefevre C.T."/>
            <person name="Berg R.J."/>
            <person name="Zhang C.L."/>
            <person name="Bowser S.S."/>
            <person name="Dean A.J."/>
            <person name="Beveridge T.J."/>
        </authorList>
    </citation>
    <scope>NUCLEOTIDE SEQUENCE [LARGE SCALE GENOMIC DNA]</scope>
    <source>
        <strain evidence="3">ATCC BAA-1437 / JCM 17883 / MC-1</strain>
    </source>
</reference>
<reference evidence="3" key="1">
    <citation type="journal article" date="2009" name="Appl. Environ. Microbiol.">
        <title>Complete genome sequence of the chemolithoautotrophic marine magnetotactic coccus strain MC-1.</title>
        <authorList>
            <person name="Schubbe S."/>
            <person name="Williams T.J."/>
            <person name="Xie G."/>
            <person name="Kiss H.E."/>
            <person name="Brettin T.S."/>
            <person name="Martinez D."/>
            <person name="Ross C.A."/>
            <person name="Schuler D."/>
            <person name="Cox B.L."/>
            <person name="Nealson K.H."/>
            <person name="Bazylinski D.A."/>
        </authorList>
    </citation>
    <scope>NUCLEOTIDE SEQUENCE [LARGE SCALE GENOMIC DNA]</scope>
    <source>
        <strain evidence="3">ATCC BAA-1437 / JCM 17883 / MC-1</strain>
    </source>
</reference>
<dbReference type="PROSITE" id="PS50801">
    <property type="entry name" value="STAS"/>
    <property type="match status" value="1"/>
</dbReference>
<sequence length="104" mass="11657">MEIQQSIDAERVVLVLRGDLNHCAHQTFMRVIHSLSPDTRCTIHLDMVASIDSAGLGMLLVLFEQLGSKPKTVLLCNPCRQVAGALRNSNFYALFEIRDDCPMR</sequence>
<feature type="domain" description="STAS" evidence="1">
    <location>
        <begin position="12"/>
        <end position="104"/>
    </location>
</feature>
<dbReference type="Gene3D" id="3.30.750.24">
    <property type="entry name" value="STAS domain"/>
    <property type="match status" value="1"/>
</dbReference>
<dbReference type="OrthoDB" id="8236316at2"/>
<dbReference type="SUPFAM" id="SSF52091">
    <property type="entry name" value="SpoIIaa-like"/>
    <property type="match status" value="1"/>
</dbReference>
<dbReference type="HOGENOM" id="CLU_115403_9_1_5"/>
<gene>
    <name evidence="2" type="ordered locus">Mmc1_2094</name>
</gene>
<organism evidence="2 3">
    <name type="scientific">Magnetococcus marinus (strain ATCC BAA-1437 / JCM 17883 / MC-1)</name>
    <dbReference type="NCBI Taxonomy" id="156889"/>
    <lineage>
        <taxon>Bacteria</taxon>
        <taxon>Pseudomonadati</taxon>
        <taxon>Pseudomonadota</taxon>
        <taxon>Magnetococcia</taxon>
        <taxon>Magnetococcales</taxon>
        <taxon>Magnetococcaceae</taxon>
        <taxon>Magnetococcus</taxon>
    </lineage>
</organism>
<dbReference type="InterPro" id="IPR002645">
    <property type="entry name" value="STAS_dom"/>
</dbReference>
<dbReference type="KEGG" id="mgm:Mmc1_2094"/>
<dbReference type="Pfam" id="PF01740">
    <property type="entry name" value="STAS"/>
    <property type="match status" value="1"/>
</dbReference>
<evidence type="ECO:0000313" key="2">
    <source>
        <dbReference type="EMBL" id="ABK44595.1"/>
    </source>
</evidence>
<dbReference type="InterPro" id="IPR036513">
    <property type="entry name" value="STAS_dom_sf"/>
</dbReference>
<name>A0L9F2_MAGMM</name>
<keyword evidence="3" id="KW-1185">Reference proteome</keyword>
<accession>A0L9F2</accession>
<evidence type="ECO:0000313" key="3">
    <source>
        <dbReference type="Proteomes" id="UP000002586"/>
    </source>
</evidence>
<dbReference type="Proteomes" id="UP000002586">
    <property type="component" value="Chromosome"/>
</dbReference>
<dbReference type="eggNOG" id="COG1366">
    <property type="taxonomic scope" value="Bacteria"/>
</dbReference>
<dbReference type="CDD" id="cd07043">
    <property type="entry name" value="STAS_anti-anti-sigma_factors"/>
    <property type="match status" value="1"/>
</dbReference>